<feature type="region of interest" description="Disordered" evidence="1">
    <location>
        <begin position="1"/>
        <end position="58"/>
    </location>
</feature>
<accession>A0ABP8PBB4</accession>
<gene>
    <name evidence="2" type="ORF">GCM10023171_15840</name>
</gene>
<evidence type="ECO:0000313" key="3">
    <source>
        <dbReference type="Proteomes" id="UP001500731"/>
    </source>
</evidence>
<proteinExistence type="predicted"/>
<dbReference type="RefSeq" id="WP_345185906.1">
    <property type="nucleotide sequence ID" value="NZ_BAABGP010000010.1"/>
</dbReference>
<sequence>MTNNPQMPLIPHDAEQDPDVPLMQDAGGDEKLDPDANEDLVDSAEADKLAAETETRED</sequence>
<keyword evidence="3" id="KW-1185">Reference proteome</keyword>
<dbReference type="EMBL" id="BAABGP010000010">
    <property type="protein sequence ID" value="GAA4483806.1"/>
    <property type="molecule type" value="Genomic_DNA"/>
</dbReference>
<evidence type="ECO:0008006" key="4">
    <source>
        <dbReference type="Google" id="ProtNLM"/>
    </source>
</evidence>
<evidence type="ECO:0000313" key="2">
    <source>
        <dbReference type="EMBL" id="GAA4483806.1"/>
    </source>
</evidence>
<name>A0ABP8PBB4_9MICO</name>
<comment type="caution">
    <text evidence="2">The sequence shown here is derived from an EMBL/GenBank/DDBJ whole genome shotgun (WGS) entry which is preliminary data.</text>
</comment>
<dbReference type="Proteomes" id="UP001500731">
    <property type="component" value="Unassembled WGS sequence"/>
</dbReference>
<evidence type="ECO:0000256" key="1">
    <source>
        <dbReference type="SAM" id="MobiDB-lite"/>
    </source>
</evidence>
<feature type="compositionally biased region" description="Basic and acidic residues" evidence="1">
    <location>
        <begin position="45"/>
        <end position="58"/>
    </location>
</feature>
<feature type="compositionally biased region" description="Acidic residues" evidence="1">
    <location>
        <begin position="35"/>
        <end position="44"/>
    </location>
</feature>
<reference evidence="3" key="1">
    <citation type="journal article" date="2019" name="Int. J. Syst. Evol. Microbiol.">
        <title>The Global Catalogue of Microorganisms (GCM) 10K type strain sequencing project: providing services to taxonomists for standard genome sequencing and annotation.</title>
        <authorList>
            <consortium name="The Broad Institute Genomics Platform"/>
            <consortium name="The Broad Institute Genome Sequencing Center for Infectious Disease"/>
            <person name="Wu L."/>
            <person name="Ma J."/>
        </authorList>
    </citation>
    <scope>NUCLEOTIDE SEQUENCE [LARGE SCALE GENOMIC DNA]</scope>
    <source>
        <strain evidence="3">JCM 17839</strain>
    </source>
</reference>
<protein>
    <recommendedName>
        <fullName evidence="4">YfhD family protein</fullName>
    </recommendedName>
</protein>
<organism evidence="2 3">
    <name type="scientific">Microbacterium panaciterrae</name>
    <dbReference type="NCBI Taxonomy" id="985759"/>
    <lineage>
        <taxon>Bacteria</taxon>
        <taxon>Bacillati</taxon>
        <taxon>Actinomycetota</taxon>
        <taxon>Actinomycetes</taxon>
        <taxon>Micrococcales</taxon>
        <taxon>Microbacteriaceae</taxon>
        <taxon>Microbacterium</taxon>
    </lineage>
</organism>